<keyword evidence="1" id="KW-0479">Metal-binding</keyword>
<organism evidence="4 5">
    <name type="scientific">Rotaria sordida</name>
    <dbReference type="NCBI Taxonomy" id="392033"/>
    <lineage>
        <taxon>Eukaryota</taxon>
        <taxon>Metazoa</taxon>
        <taxon>Spiralia</taxon>
        <taxon>Gnathifera</taxon>
        <taxon>Rotifera</taxon>
        <taxon>Eurotatoria</taxon>
        <taxon>Bdelloidea</taxon>
        <taxon>Philodinida</taxon>
        <taxon>Philodinidae</taxon>
        <taxon>Rotaria</taxon>
    </lineage>
</organism>
<feature type="region of interest" description="Disordered" evidence="2">
    <location>
        <begin position="78"/>
        <end position="115"/>
    </location>
</feature>
<reference evidence="4" key="1">
    <citation type="submission" date="2021-02" db="EMBL/GenBank/DDBJ databases">
        <authorList>
            <person name="Nowell W R."/>
        </authorList>
    </citation>
    <scope>NUCLEOTIDE SEQUENCE</scope>
</reference>
<feature type="domain" description="CCHC-type" evidence="3">
    <location>
        <begin position="126"/>
        <end position="139"/>
    </location>
</feature>
<dbReference type="Pfam" id="PF00098">
    <property type="entry name" value="zf-CCHC"/>
    <property type="match status" value="1"/>
</dbReference>
<evidence type="ECO:0000313" key="5">
    <source>
        <dbReference type="Proteomes" id="UP000663882"/>
    </source>
</evidence>
<dbReference type="OrthoDB" id="6780827at2759"/>
<dbReference type="GO" id="GO:0008270">
    <property type="term" value="F:zinc ion binding"/>
    <property type="evidence" value="ECO:0007669"/>
    <property type="project" value="UniProtKB-KW"/>
</dbReference>
<dbReference type="GO" id="GO:0003676">
    <property type="term" value="F:nucleic acid binding"/>
    <property type="evidence" value="ECO:0007669"/>
    <property type="project" value="InterPro"/>
</dbReference>
<evidence type="ECO:0000259" key="3">
    <source>
        <dbReference type="PROSITE" id="PS50158"/>
    </source>
</evidence>
<feature type="compositionally biased region" description="Polar residues" evidence="2">
    <location>
        <begin position="88"/>
        <end position="115"/>
    </location>
</feature>
<dbReference type="Gene3D" id="4.10.60.10">
    <property type="entry name" value="Zinc finger, CCHC-type"/>
    <property type="match status" value="1"/>
</dbReference>
<keyword evidence="1" id="KW-0862">Zinc</keyword>
<keyword evidence="1" id="KW-0863">Zinc-finger</keyword>
<dbReference type="SUPFAM" id="SSF57756">
    <property type="entry name" value="Retrovirus zinc finger-like domains"/>
    <property type="match status" value="1"/>
</dbReference>
<evidence type="ECO:0000256" key="1">
    <source>
        <dbReference type="PROSITE-ProRule" id="PRU00047"/>
    </source>
</evidence>
<dbReference type="InterPro" id="IPR001878">
    <property type="entry name" value="Znf_CCHC"/>
</dbReference>
<dbReference type="Proteomes" id="UP000663882">
    <property type="component" value="Unassembled WGS sequence"/>
</dbReference>
<dbReference type="EMBL" id="CAJNOO010003846">
    <property type="protein sequence ID" value="CAF1357126.1"/>
    <property type="molecule type" value="Genomic_DNA"/>
</dbReference>
<dbReference type="SMART" id="SM00343">
    <property type="entry name" value="ZnF_C2HC"/>
    <property type="match status" value="1"/>
</dbReference>
<sequence length="145" mass="16444">MPDSLKLKYLIAGVKDSLKLHIALHDPQTTESFLTYARKLEATLSFTNSIHEHNQTNDPHDTAALRYASSFSDNCLQPHTRKSKDNVQHSLAPTYQPPRNNNSYNTKATHTTQSHYKSSKSKAVICYNCGTPGHYSRDCIRPHFE</sequence>
<dbReference type="PROSITE" id="PS50158">
    <property type="entry name" value="ZF_CCHC"/>
    <property type="match status" value="1"/>
</dbReference>
<gene>
    <name evidence="4" type="ORF">RFH988_LOCUS32615</name>
</gene>
<evidence type="ECO:0000256" key="2">
    <source>
        <dbReference type="SAM" id="MobiDB-lite"/>
    </source>
</evidence>
<dbReference type="InterPro" id="IPR036875">
    <property type="entry name" value="Znf_CCHC_sf"/>
</dbReference>
<evidence type="ECO:0000313" key="4">
    <source>
        <dbReference type="EMBL" id="CAF1357126.1"/>
    </source>
</evidence>
<comment type="caution">
    <text evidence="4">The sequence shown here is derived from an EMBL/GenBank/DDBJ whole genome shotgun (WGS) entry which is preliminary data.</text>
</comment>
<name>A0A815HV80_9BILA</name>
<protein>
    <recommendedName>
        <fullName evidence="3">CCHC-type domain-containing protein</fullName>
    </recommendedName>
</protein>
<proteinExistence type="predicted"/>
<accession>A0A815HV80</accession>
<dbReference type="AlphaFoldDB" id="A0A815HV80"/>